<proteinExistence type="predicted"/>
<dbReference type="InterPro" id="IPR014914">
    <property type="entry name" value="RES_dom"/>
</dbReference>
<dbReference type="RefSeq" id="WP_022829715.1">
    <property type="nucleotide sequence ID" value="NZ_QGHA01000013.1"/>
</dbReference>
<keyword evidence="3" id="KW-1185">Reference proteome</keyword>
<name>A0A316H0E2_9SPHI</name>
<evidence type="ECO:0000259" key="1">
    <source>
        <dbReference type="SMART" id="SM00953"/>
    </source>
</evidence>
<dbReference type="AlphaFoldDB" id="A0A316H0E2"/>
<protein>
    <submittedName>
        <fullName evidence="2">RES domain-containing protein</fullName>
    </submittedName>
</protein>
<dbReference type="Pfam" id="PF08808">
    <property type="entry name" value="RES"/>
    <property type="match status" value="1"/>
</dbReference>
<evidence type="ECO:0000313" key="3">
    <source>
        <dbReference type="Proteomes" id="UP000245678"/>
    </source>
</evidence>
<organism evidence="2 3">
    <name type="scientific">Mucilaginibacter oryzae</name>
    <dbReference type="NCBI Taxonomy" id="468058"/>
    <lineage>
        <taxon>Bacteria</taxon>
        <taxon>Pseudomonadati</taxon>
        <taxon>Bacteroidota</taxon>
        <taxon>Sphingobacteriia</taxon>
        <taxon>Sphingobacteriales</taxon>
        <taxon>Sphingobacteriaceae</taxon>
        <taxon>Mucilaginibacter</taxon>
    </lineage>
</organism>
<dbReference type="Proteomes" id="UP000245678">
    <property type="component" value="Unassembled WGS sequence"/>
</dbReference>
<comment type="caution">
    <text evidence="2">The sequence shown here is derived from an EMBL/GenBank/DDBJ whole genome shotgun (WGS) entry which is preliminary data.</text>
</comment>
<accession>A0A316H0E2</accession>
<dbReference type="SMART" id="SM00953">
    <property type="entry name" value="RES"/>
    <property type="match status" value="1"/>
</dbReference>
<reference evidence="2 3" key="1">
    <citation type="submission" date="2018-05" db="EMBL/GenBank/DDBJ databases">
        <title>Genomic Encyclopedia of Archaeal and Bacterial Type Strains, Phase II (KMG-II): from individual species to whole genera.</title>
        <authorList>
            <person name="Goeker M."/>
        </authorList>
    </citation>
    <scope>NUCLEOTIDE SEQUENCE [LARGE SCALE GENOMIC DNA]</scope>
    <source>
        <strain evidence="2 3">DSM 19975</strain>
    </source>
</reference>
<evidence type="ECO:0000313" key="2">
    <source>
        <dbReference type="EMBL" id="PWK71429.1"/>
    </source>
</evidence>
<gene>
    <name evidence="2" type="ORF">LX99_04452</name>
</gene>
<dbReference type="EMBL" id="QGHA01000013">
    <property type="protein sequence ID" value="PWK71429.1"/>
    <property type="molecule type" value="Genomic_DNA"/>
</dbReference>
<sequence length="149" mass="17097">MLVYRIALAKYANKLVASGRAARWNPNDVDMIYTASSRSLACLENVVHRNQLGLNLAFNVMTIEVPDNLKITTINLNTLKPDWSNFNQMRFTQTIGENWIKEQKTAILAVPSSIIEEEFNYLLNPKHQDFGAIKLIRSVPFVFDQRIKQ</sequence>
<feature type="domain" description="RES" evidence="1">
    <location>
        <begin position="12"/>
        <end position="137"/>
    </location>
</feature>